<dbReference type="PANTHER" id="PTHR44169">
    <property type="entry name" value="NADPH-DEPENDENT 1-ACYLDIHYDROXYACETONE PHOSPHATE REDUCTASE"/>
    <property type="match status" value="1"/>
</dbReference>
<evidence type="ECO:0000256" key="3">
    <source>
        <dbReference type="RuleBase" id="RU000363"/>
    </source>
</evidence>
<keyword evidence="5" id="KW-1185">Reference proteome</keyword>
<dbReference type="PANTHER" id="PTHR44169:SF6">
    <property type="entry name" value="NADPH-DEPENDENT 1-ACYLDIHYDROXYACETONE PHOSPHATE REDUCTASE"/>
    <property type="match status" value="1"/>
</dbReference>
<dbReference type="NCBIfam" id="NF006119">
    <property type="entry name" value="PRK08264.1-5"/>
    <property type="match status" value="1"/>
</dbReference>
<evidence type="ECO:0000256" key="1">
    <source>
        <dbReference type="ARBA" id="ARBA00006484"/>
    </source>
</evidence>
<evidence type="ECO:0000256" key="2">
    <source>
        <dbReference type="ARBA" id="ARBA00023002"/>
    </source>
</evidence>
<dbReference type="EMBL" id="JAGIOO010000001">
    <property type="protein sequence ID" value="MBP2478462.1"/>
    <property type="molecule type" value="Genomic_DNA"/>
</dbReference>
<dbReference type="Gene3D" id="3.40.50.720">
    <property type="entry name" value="NAD(P)-binding Rossmann-like Domain"/>
    <property type="match status" value="1"/>
</dbReference>
<reference evidence="4 5" key="1">
    <citation type="submission" date="2021-03" db="EMBL/GenBank/DDBJ databases">
        <title>Sequencing the genomes of 1000 actinobacteria strains.</title>
        <authorList>
            <person name="Klenk H.-P."/>
        </authorList>
    </citation>
    <scope>NUCLEOTIDE SEQUENCE [LARGE SCALE GENOMIC DNA]</scope>
    <source>
        <strain evidence="4 5">DSM 44580</strain>
    </source>
</reference>
<evidence type="ECO:0000313" key="4">
    <source>
        <dbReference type="EMBL" id="MBP2478462.1"/>
    </source>
</evidence>
<sequence>MDIQGSAAFVTGANRGIGLVVARALVAAGAKVYGGARDPELVTEPGVVPVRLDVTDPASADAAAELASDTRILVNNAGLARPGSILTAEEADVRRQFEVNVFGTWAVTRAFAPVLGRNGGGAVVNVLSVASWRASQIGFGYSASKTAQWALTNSTRLTLREQGTLVSGVHVGFVDTDLAAAVDQAKLAPEVVAEAIVEGLRADREEILVDELSRQVKANLSADVATMYPVG</sequence>
<organism evidence="4 5">
    <name type="scientific">Crossiella equi</name>
    <dbReference type="NCBI Taxonomy" id="130796"/>
    <lineage>
        <taxon>Bacteria</taxon>
        <taxon>Bacillati</taxon>
        <taxon>Actinomycetota</taxon>
        <taxon>Actinomycetes</taxon>
        <taxon>Pseudonocardiales</taxon>
        <taxon>Pseudonocardiaceae</taxon>
        <taxon>Crossiella</taxon>
    </lineage>
</organism>
<dbReference type="PRINTS" id="PR00081">
    <property type="entry name" value="GDHRDH"/>
</dbReference>
<gene>
    <name evidence="4" type="ORF">JOF53_007334</name>
</gene>
<dbReference type="SUPFAM" id="SSF51735">
    <property type="entry name" value="NAD(P)-binding Rossmann-fold domains"/>
    <property type="match status" value="1"/>
</dbReference>
<comment type="caution">
    <text evidence="4">The sequence shown here is derived from an EMBL/GenBank/DDBJ whole genome shotgun (WGS) entry which is preliminary data.</text>
</comment>
<dbReference type="PRINTS" id="PR00080">
    <property type="entry name" value="SDRFAMILY"/>
</dbReference>
<keyword evidence="2" id="KW-0560">Oxidoreductase</keyword>
<dbReference type="InterPro" id="IPR002347">
    <property type="entry name" value="SDR_fam"/>
</dbReference>
<dbReference type="Pfam" id="PF00106">
    <property type="entry name" value="adh_short"/>
    <property type="match status" value="1"/>
</dbReference>
<accession>A0ABS5APG0</accession>
<name>A0ABS5APG0_9PSEU</name>
<proteinExistence type="inferred from homology"/>
<comment type="similarity">
    <text evidence="1 3">Belongs to the short-chain dehydrogenases/reductases (SDR) family.</text>
</comment>
<dbReference type="RefSeq" id="WP_086782551.1">
    <property type="nucleotide sequence ID" value="NZ_JAGIOO010000001.1"/>
</dbReference>
<protein>
    <submittedName>
        <fullName evidence="4">NAD(P)-dependent dehydrogenase (Short-subunit alcohol dehydrogenase family)</fullName>
    </submittedName>
</protein>
<dbReference type="InterPro" id="IPR036291">
    <property type="entry name" value="NAD(P)-bd_dom_sf"/>
</dbReference>
<dbReference type="Proteomes" id="UP001519363">
    <property type="component" value="Unassembled WGS sequence"/>
</dbReference>
<evidence type="ECO:0000313" key="5">
    <source>
        <dbReference type="Proteomes" id="UP001519363"/>
    </source>
</evidence>